<organism evidence="13 14">
    <name type="scientific">Legionella pneumophila</name>
    <dbReference type="NCBI Taxonomy" id="446"/>
    <lineage>
        <taxon>Bacteria</taxon>
        <taxon>Pseudomonadati</taxon>
        <taxon>Pseudomonadota</taxon>
        <taxon>Gammaproteobacteria</taxon>
        <taxon>Legionellales</taxon>
        <taxon>Legionellaceae</taxon>
        <taxon>Legionella</taxon>
    </lineage>
</organism>
<keyword evidence="7 10" id="KW-0653">Protein transport</keyword>
<dbReference type="SUPFAM" id="SSF53067">
    <property type="entry name" value="Actin-like ATPase domain"/>
    <property type="match status" value="1"/>
</dbReference>
<dbReference type="NCBIfam" id="TIGR01709">
    <property type="entry name" value="typeII_sec_gspL"/>
    <property type="match status" value="1"/>
</dbReference>
<dbReference type="Proteomes" id="UP000239239">
    <property type="component" value="Unassembled WGS sequence"/>
</dbReference>
<comment type="subcellular location">
    <subcellularLocation>
        <location evidence="1">Cell inner membrane</location>
        <topology evidence="1">Single-pass membrane protein</topology>
    </subcellularLocation>
</comment>
<evidence type="ECO:0000256" key="9">
    <source>
        <dbReference type="ARBA" id="ARBA00023136"/>
    </source>
</evidence>
<evidence type="ECO:0000256" key="7">
    <source>
        <dbReference type="ARBA" id="ARBA00022927"/>
    </source>
</evidence>
<evidence type="ECO:0000256" key="8">
    <source>
        <dbReference type="ARBA" id="ARBA00022989"/>
    </source>
</evidence>
<dbReference type="InterPro" id="IPR025691">
    <property type="entry name" value="GspL_pp_dom"/>
</dbReference>
<dbReference type="PIRSF" id="PIRSF015761">
    <property type="entry name" value="Protein_L"/>
    <property type="match status" value="1"/>
</dbReference>
<comment type="caution">
    <text evidence="13">The sequence shown here is derived from an EMBL/GenBank/DDBJ whole genome shotgun (WGS) entry which is preliminary data.</text>
</comment>
<evidence type="ECO:0000256" key="2">
    <source>
        <dbReference type="ARBA" id="ARBA00005318"/>
    </source>
</evidence>
<evidence type="ECO:0000259" key="11">
    <source>
        <dbReference type="Pfam" id="PF05134"/>
    </source>
</evidence>
<dbReference type="InterPro" id="IPR007812">
    <property type="entry name" value="T2SS_protein-GspL"/>
</dbReference>
<keyword evidence="5" id="KW-0997">Cell inner membrane</keyword>
<evidence type="ECO:0000256" key="5">
    <source>
        <dbReference type="ARBA" id="ARBA00022519"/>
    </source>
</evidence>
<feature type="domain" description="GspL periplasmic" evidence="12">
    <location>
        <begin position="237"/>
        <end position="378"/>
    </location>
</feature>
<proteinExistence type="inferred from homology"/>
<evidence type="ECO:0000256" key="1">
    <source>
        <dbReference type="ARBA" id="ARBA00004377"/>
    </source>
</evidence>
<protein>
    <recommendedName>
        <fullName evidence="10">Type II secretion system protein L</fullName>
        <shortName evidence="10">T2SS protein L</shortName>
    </recommendedName>
</protein>
<dbReference type="GO" id="GO:0015627">
    <property type="term" value="C:type II protein secretion system complex"/>
    <property type="evidence" value="ECO:0007669"/>
    <property type="project" value="InterPro"/>
</dbReference>
<evidence type="ECO:0000313" key="14">
    <source>
        <dbReference type="Proteomes" id="UP000239239"/>
    </source>
</evidence>
<dbReference type="CDD" id="cd24017">
    <property type="entry name" value="ASKHA_T2SSL_N"/>
    <property type="match status" value="1"/>
</dbReference>
<dbReference type="EMBL" id="PQWY01000012">
    <property type="protein sequence ID" value="PPK30282.1"/>
    <property type="molecule type" value="Genomic_DNA"/>
</dbReference>
<keyword evidence="8" id="KW-1133">Transmembrane helix</keyword>
<keyword evidence="6" id="KW-0812">Transmembrane</keyword>
<dbReference type="GO" id="GO:0005886">
    <property type="term" value="C:plasma membrane"/>
    <property type="evidence" value="ECO:0007669"/>
    <property type="project" value="UniProtKB-SubCell"/>
</dbReference>
<feature type="domain" description="GspL cytoplasmic actin-ATPase-like" evidence="11">
    <location>
        <begin position="53"/>
        <end position="219"/>
    </location>
</feature>
<keyword evidence="3 10" id="KW-0813">Transport</keyword>
<dbReference type="Pfam" id="PF05134">
    <property type="entry name" value="T2SSL"/>
    <property type="match status" value="1"/>
</dbReference>
<evidence type="ECO:0000256" key="10">
    <source>
        <dbReference type="PIRNR" id="PIRNR015761"/>
    </source>
</evidence>
<dbReference type="OrthoDB" id="7011844at2"/>
<dbReference type="Pfam" id="PF12693">
    <property type="entry name" value="GspL_C"/>
    <property type="match status" value="1"/>
</dbReference>
<gene>
    <name evidence="13" type="ORF">C3928_09430</name>
</gene>
<comment type="similarity">
    <text evidence="2 10">Belongs to the GSP L family.</text>
</comment>
<dbReference type="AlphaFoldDB" id="A0A2S6EYN5"/>
<keyword evidence="9" id="KW-0472">Membrane</keyword>
<name>A0A2S6EYN5_LEGPN</name>
<sequence length="379" mass="43779">MDKCFIFSKHLDDNGCVCLKISDMGELIAPPEFRNFLQIKDLQKESSTIIVETCTRAILLDLAIPWLPERKARIAIPYALEDKVTQPVEELHFAFDKFHYQNNQYLVVVIDKQRIRKLIQIFDEHGIVFDTITLDWFALESQELVISESELLINNEDFKGVLSGDLAQTYLKNHPHNLTHIFQDSKIVAPSTASQNEEHSYTWIGKRLIKSKPLNLCQGEMQHGKTTDWIKKGYQLVGGLCGIWLISLLLVNWLTLHWLNKQIDEIDQQTAVIYREFFPDAKQVISPKFRISQLLGGNTTENQSRFWFILNQLSKAMKDSDITVEQLRYQNKIISITLVSSDFESLQEIENKLKQLQLKVKQTQASTKDQQVVATLELT</sequence>
<dbReference type="InterPro" id="IPR024230">
    <property type="entry name" value="GspL_cyto_dom"/>
</dbReference>
<dbReference type="GO" id="GO:0015628">
    <property type="term" value="P:protein secretion by the type II secretion system"/>
    <property type="evidence" value="ECO:0007669"/>
    <property type="project" value="InterPro"/>
</dbReference>
<keyword evidence="4" id="KW-1003">Cell membrane</keyword>
<dbReference type="GO" id="GO:0009276">
    <property type="term" value="C:Gram-negative-bacterium-type cell wall"/>
    <property type="evidence" value="ECO:0007669"/>
    <property type="project" value="InterPro"/>
</dbReference>
<evidence type="ECO:0000256" key="3">
    <source>
        <dbReference type="ARBA" id="ARBA00022448"/>
    </source>
</evidence>
<dbReference type="Gene3D" id="3.30.1360.100">
    <property type="entry name" value="General secretion pathway protein M, EpsM"/>
    <property type="match status" value="1"/>
</dbReference>
<evidence type="ECO:0000313" key="13">
    <source>
        <dbReference type="EMBL" id="PPK30282.1"/>
    </source>
</evidence>
<accession>A0A2S6EYN5</accession>
<evidence type="ECO:0000256" key="4">
    <source>
        <dbReference type="ARBA" id="ARBA00022475"/>
    </source>
</evidence>
<evidence type="ECO:0000259" key="12">
    <source>
        <dbReference type="Pfam" id="PF12693"/>
    </source>
</evidence>
<dbReference type="RefSeq" id="WP_027227814.1">
    <property type="nucleotide sequence ID" value="NZ_CP017601.1"/>
</dbReference>
<evidence type="ECO:0000256" key="6">
    <source>
        <dbReference type="ARBA" id="ARBA00022692"/>
    </source>
</evidence>
<dbReference type="InterPro" id="IPR043129">
    <property type="entry name" value="ATPase_NBD"/>
</dbReference>
<comment type="function">
    <text evidence="10">Inner membrane component of the type II secretion system required for the energy-dependent secretion of extracellular factors such as proteases and toxins from the periplasm.</text>
</comment>
<reference evidence="13 14" key="1">
    <citation type="submission" date="2018-02" db="EMBL/GenBank/DDBJ databases">
        <title>Draft genome sequences of four Legionella pneumophila clinical strains isolated in Ontario.</title>
        <authorList>
            <person name="Fortuna A."/>
            <person name="Ramnarine R."/>
            <person name="Li A."/>
            <person name="Frantz C."/>
            <person name="Mallo G."/>
        </authorList>
    </citation>
    <scope>NUCLEOTIDE SEQUENCE [LARGE SCALE GENOMIC DNA]</scope>
    <source>
        <strain evidence="13 14">LG61</strain>
    </source>
</reference>
<dbReference type="Gene3D" id="3.30.420.380">
    <property type="match status" value="1"/>
</dbReference>